<gene>
    <name evidence="1" type="ORF">CGI_10023033</name>
</gene>
<dbReference type="EMBL" id="JH816348">
    <property type="protein sequence ID" value="EKC30253.1"/>
    <property type="molecule type" value="Genomic_DNA"/>
</dbReference>
<accession>K1Q8F9</accession>
<dbReference type="InParanoid" id="K1Q8F9"/>
<dbReference type="Gene3D" id="2.170.300.10">
    <property type="entry name" value="Tie2 ligand-binding domain superfamily"/>
    <property type="match status" value="1"/>
</dbReference>
<dbReference type="HOGENOM" id="CLU_1148145_0_0_1"/>
<reference evidence="1" key="1">
    <citation type="journal article" date="2012" name="Nature">
        <title>The oyster genome reveals stress adaptation and complexity of shell formation.</title>
        <authorList>
            <person name="Zhang G."/>
            <person name="Fang X."/>
            <person name="Guo X."/>
            <person name="Li L."/>
            <person name="Luo R."/>
            <person name="Xu F."/>
            <person name="Yang P."/>
            <person name="Zhang L."/>
            <person name="Wang X."/>
            <person name="Qi H."/>
            <person name="Xiong Z."/>
            <person name="Que H."/>
            <person name="Xie Y."/>
            <person name="Holland P.W."/>
            <person name="Paps J."/>
            <person name="Zhu Y."/>
            <person name="Wu F."/>
            <person name="Chen Y."/>
            <person name="Wang J."/>
            <person name="Peng C."/>
            <person name="Meng J."/>
            <person name="Yang L."/>
            <person name="Liu J."/>
            <person name="Wen B."/>
            <person name="Zhang N."/>
            <person name="Huang Z."/>
            <person name="Zhu Q."/>
            <person name="Feng Y."/>
            <person name="Mount A."/>
            <person name="Hedgecock D."/>
            <person name="Xu Z."/>
            <person name="Liu Y."/>
            <person name="Domazet-Loso T."/>
            <person name="Du Y."/>
            <person name="Sun X."/>
            <person name="Zhang S."/>
            <person name="Liu B."/>
            <person name="Cheng P."/>
            <person name="Jiang X."/>
            <person name="Li J."/>
            <person name="Fan D."/>
            <person name="Wang W."/>
            <person name="Fu W."/>
            <person name="Wang T."/>
            <person name="Wang B."/>
            <person name="Zhang J."/>
            <person name="Peng Z."/>
            <person name="Li Y."/>
            <person name="Li N."/>
            <person name="Wang J."/>
            <person name="Chen M."/>
            <person name="He Y."/>
            <person name="Tan F."/>
            <person name="Song X."/>
            <person name="Zheng Q."/>
            <person name="Huang R."/>
            <person name="Yang H."/>
            <person name="Du X."/>
            <person name="Chen L."/>
            <person name="Yang M."/>
            <person name="Gaffney P.M."/>
            <person name="Wang S."/>
            <person name="Luo L."/>
            <person name="She Z."/>
            <person name="Ming Y."/>
            <person name="Huang W."/>
            <person name="Zhang S."/>
            <person name="Huang B."/>
            <person name="Zhang Y."/>
            <person name="Qu T."/>
            <person name="Ni P."/>
            <person name="Miao G."/>
            <person name="Wang J."/>
            <person name="Wang Q."/>
            <person name="Steinberg C.E."/>
            <person name="Wang H."/>
            <person name="Li N."/>
            <person name="Qian L."/>
            <person name="Zhang G."/>
            <person name="Li Y."/>
            <person name="Yang H."/>
            <person name="Liu X."/>
            <person name="Wang J."/>
            <person name="Yin Y."/>
            <person name="Wang J."/>
        </authorList>
    </citation>
    <scope>NUCLEOTIDE SEQUENCE [LARGE SCALE GENOMIC DNA]</scope>
    <source>
        <strain evidence="1">05x7-T-G4-1.051#20</strain>
    </source>
</reference>
<organism evidence="1">
    <name type="scientific">Magallana gigas</name>
    <name type="common">Pacific oyster</name>
    <name type="synonym">Crassostrea gigas</name>
    <dbReference type="NCBI Taxonomy" id="29159"/>
    <lineage>
        <taxon>Eukaryota</taxon>
        <taxon>Metazoa</taxon>
        <taxon>Spiralia</taxon>
        <taxon>Lophotrochozoa</taxon>
        <taxon>Mollusca</taxon>
        <taxon>Bivalvia</taxon>
        <taxon>Autobranchia</taxon>
        <taxon>Pteriomorphia</taxon>
        <taxon>Ostreida</taxon>
        <taxon>Ostreoidea</taxon>
        <taxon>Ostreidae</taxon>
        <taxon>Magallana</taxon>
    </lineage>
</organism>
<proteinExistence type="predicted"/>
<name>K1Q8F9_MAGGI</name>
<sequence>MDNASHAIDNAFVVHRLSSNIYECYDMSQGPYCNRKCRHPNYGINCQNDCMCDEQHCNHITGCLIKSNNFAGILHRCLKSEYPTPAPIKNRGVFDTFLEEIPQEPYHQNAVRVTIRINPIQPFVLSVYQGILDRVASLHADILTMDKTVSQNVCVMRRSVIISRGVNRKHVRRDILDLVVIRHVSSHHTVQAADLIVRVTGNIVIQSLAVQLQITLDGSNIDRSKFLIARKLVKDPYKGNNG</sequence>
<dbReference type="AlphaFoldDB" id="K1Q8F9"/>
<protein>
    <submittedName>
        <fullName evidence="1">Uncharacterized protein</fullName>
    </submittedName>
</protein>
<evidence type="ECO:0000313" key="1">
    <source>
        <dbReference type="EMBL" id="EKC30253.1"/>
    </source>
</evidence>